<dbReference type="InterPro" id="IPR002746">
    <property type="entry name" value="UPF0216"/>
</dbReference>
<evidence type="ECO:0000313" key="2">
    <source>
        <dbReference type="EMBL" id="HGM58048.1"/>
    </source>
</evidence>
<dbReference type="AlphaFoldDB" id="A0A7C4HEL2"/>
<organism evidence="2">
    <name type="scientific">Staphylothermus marinus</name>
    <dbReference type="NCBI Taxonomy" id="2280"/>
    <lineage>
        <taxon>Archaea</taxon>
        <taxon>Thermoproteota</taxon>
        <taxon>Thermoprotei</taxon>
        <taxon>Desulfurococcales</taxon>
        <taxon>Desulfurococcaceae</taxon>
        <taxon>Staphylothermus</taxon>
    </lineage>
</organism>
<proteinExistence type="inferred from homology"/>
<dbReference type="NCBIfam" id="NF003153">
    <property type="entry name" value="PRK04115.1"/>
    <property type="match status" value="1"/>
</dbReference>
<comment type="caution">
    <text evidence="2">The sequence shown here is derived from an EMBL/GenBank/DDBJ whole genome shotgun (WGS) entry which is preliminary data.</text>
</comment>
<reference evidence="2" key="1">
    <citation type="journal article" date="2020" name="mSystems">
        <title>Genome- and Community-Level Interaction Insights into Carbon Utilization and Element Cycling Functions of Hydrothermarchaeota in Hydrothermal Sediment.</title>
        <authorList>
            <person name="Zhou Z."/>
            <person name="Liu Y."/>
            <person name="Xu W."/>
            <person name="Pan J."/>
            <person name="Luo Z.H."/>
            <person name="Li M."/>
        </authorList>
    </citation>
    <scope>NUCLEOTIDE SEQUENCE [LARGE SCALE GENOMIC DNA]</scope>
    <source>
        <strain evidence="2">SpSt-642</strain>
    </source>
</reference>
<accession>A0A7C4HEL2</accession>
<dbReference type="Pfam" id="PF01886">
    <property type="entry name" value="DUF61"/>
    <property type="match status" value="1"/>
</dbReference>
<evidence type="ECO:0000256" key="1">
    <source>
        <dbReference type="HAMAP-Rule" id="MF_00585"/>
    </source>
</evidence>
<sequence>MNNDYYYEDLVSRVLREELVLVNKHIPYKRYSLCDLLAMSIPHYVSRDGNTYLVDPRELDLLKQIAGEDACKLYIPIIIEYKPSLGEGTYVIRDPVASRIISKFLDVEYSGSELIIYRSQLNSIRNRLRTTTTIVFTPS</sequence>
<protein>
    <recommendedName>
        <fullName evidence="1">UPF0216 protein ENU14_00420</fullName>
    </recommendedName>
</protein>
<dbReference type="EMBL" id="DTBJ01000006">
    <property type="protein sequence ID" value="HGM58048.1"/>
    <property type="molecule type" value="Genomic_DNA"/>
</dbReference>
<dbReference type="HAMAP" id="MF_00585">
    <property type="entry name" value="UPF0216"/>
    <property type="match status" value="1"/>
</dbReference>
<comment type="similarity">
    <text evidence="1">Belongs to the UPF0216 family.</text>
</comment>
<name>A0A7C4HEL2_STAMA</name>
<gene>
    <name evidence="2" type="ORF">ENU14_00420</name>
</gene>